<dbReference type="CDD" id="cd03311">
    <property type="entry name" value="CIMS_C_terminal_like"/>
    <property type="match status" value="1"/>
</dbReference>
<comment type="similarity">
    <text evidence="3 10">Belongs to the vitamin-B12 independent methionine synthase family.</text>
</comment>
<dbReference type="InterPro" id="IPR013215">
    <property type="entry name" value="Cbl-indep_Met_Synth_N"/>
</dbReference>
<protein>
    <recommendedName>
        <fullName evidence="10">5-methyltetrahydropteroyltriglutamate--homocysteine methyltransferase</fullName>
        <ecNumber evidence="10">2.1.1.14</ecNumber>
    </recommendedName>
    <alternativeName>
        <fullName evidence="10">Cobalamin-independent methionine synthase</fullName>
    </alternativeName>
    <alternativeName>
        <fullName evidence="10">Methionine synthase, vitamin-B12 independent isozyme</fullName>
    </alternativeName>
</protein>
<evidence type="ECO:0000256" key="8">
    <source>
        <dbReference type="ARBA" id="ARBA00022833"/>
    </source>
</evidence>
<keyword evidence="7 10" id="KW-0479">Metal-binding</keyword>
<evidence type="ECO:0000313" key="17">
    <source>
        <dbReference type="Proteomes" id="UP000198744"/>
    </source>
</evidence>
<feature type="binding site" evidence="10">
    <location>
        <position position="485"/>
    </location>
    <ligand>
        <name>L-homocysteine</name>
        <dbReference type="ChEBI" id="CHEBI:58199"/>
    </ligand>
</feature>
<evidence type="ECO:0000256" key="6">
    <source>
        <dbReference type="ARBA" id="ARBA00022679"/>
    </source>
</evidence>
<feature type="binding site" evidence="10 11">
    <location>
        <begin position="432"/>
        <end position="434"/>
    </location>
    <ligand>
        <name>L-homocysteine</name>
        <dbReference type="ChEBI" id="CHEBI:58199"/>
    </ligand>
</feature>
<feature type="binding site" evidence="12">
    <location>
        <position position="666"/>
    </location>
    <ligand>
        <name>Zn(2+)</name>
        <dbReference type="ChEBI" id="CHEBI:29105"/>
        <label>1</label>
        <note>catalytic</note>
    </ligand>
</feature>
<keyword evidence="9 10" id="KW-0486">Methionine biosynthesis</keyword>
<keyword evidence="8 10" id="KW-0862">Zinc</keyword>
<sequence length="758" mass="85588">MKTHVLGFPRIGARRELKKALEDYWAGSLSPQDLISVSNSLKERHWKIQKDSGLSYVATGDFSLYDHVLDTSVMLGAVPERYGAKASGIGPDTYFQMARGDVGGNIAAMEMTKWFNTNYHYLVPEISPAQRFSLSSPAIVKDTRRAIELGYLPKPVLVGPITYLSLAKGEGSFNVWERIEDITDVYAEVIAELSTLCDWIQIDEPVLCGDLAPEAPWRFLETYVKLNQAVGKAGLLLTTYFDSLDEHLDLALSSGCAGLHIDLTCGRNDPYDRIVERLPEDMSLSVGLVDGRNIWKTDMTKALSVLRDIEKRIGPDRLLIASSCSPMHSPVDLNLETKLKPEIRSWMAFAVQKCEEVCLLGDALSGKNRDETLRANAEVLESRLSSPLAKNEAIRERCAGISEDMLHRKSPYRERKKAQSWLDLPIFPTTTIGSFPQTPEIRKNRLLFKRGELSRDGYKFFIEKEIHKVVKIQEELGLDVLVHGEPERNDMVEYFGERMGGFCFTDNGWVQSYGSRCVKPPVIYGDVFRRAPMTVREFSFAQSLTSKPMKGMLTGPVTVLCWSFVRDDLDRSEVCRQIAFALRDEVLDLERSGAKIIQIDEPALREGLPLKGRDAEAYLRWAVEAFRITSSGVDDETQIHTHMCYSEFNAIIQSIAEMDADVISIESSRSRMELLDVFRVFEYPNEIGPGVYDIHSPRVPTEAEIMKLIQRAAEYIPKERLWINPDCGLKTRGWEETLKSLKNMVAAAKAMRIGHQDF</sequence>
<evidence type="ECO:0000256" key="12">
    <source>
        <dbReference type="PIRSR" id="PIRSR000382-2"/>
    </source>
</evidence>
<dbReference type="PANTHER" id="PTHR30519">
    <property type="entry name" value="5-METHYLTETRAHYDROPTEROYLTRIGLUTAMATE--HOMOCYSTEINE METHYLTRANSFERASE"/>
    <property type="match status" value="1"/>
</dbReference>
<dbReference type="CDD" id="cd03312">
    <property type="entry name" value="CIMS_N_terminal_like"/>
    <property type="match status" value="1"/>
</dbReference>
<evidence type="ECO:0000256" key="10">
    <source>
        <dbReference type="HAMAP-Rule" id="MF_00172"/>
    </source>
</evidence>
<dbReference type="InterPro" id="IPR006276">
    <property type="entry name" value="Cobalamin-indep_Met_synthase"/>
</dbReference>
<gene>
    <name evidence="10" type="primary">metE</name>
    <name evidence="16" type="ORF">SAMN04489760_12926</name>
</gene>
<keyword evidence="10" id="KW-0677">Repeat</keyword>
<comment type="pathway">
    <text evidence="2 10">Amino-acid biosynthesis; L-methionine biosynthesis via de novo pathway; L-methionine from L-homocysteine (MetE route): step 1/1.</text>
</comment>
<evidence type="ECO:0000313" key="16">
    <source>
        <dbReference type="EMBL" id="SEM64239.1"/>
    </source>
</evidence>
<dbReference type="EC" id="2.1.1.14" evidence="10"/>
<feature type="binding site" evidence="10 11">
    <location>
        <begin position="432"/>
        <end position="434"/>
    </location>
    <ligand>
        <name>L-methionine</name>
        <dbReference type="ChEBI" id="CHEBI:57844"/>
    </ligand>
</feature>
<evidence type="ECO:0000256" key="7">
    <source>
        <dbReference type="ARBA" id="ARBA00022723"/>
    </source>
</evidence>
<evidence type="ECO:0000256" key="3">
    <source>
        <dbReference type="ARBA" id="ARBA00009553"/>
    </source>
</evidence>
<keyword evidence="5 10" id="KW-0028">Amino-acid biosynthesis</keyword>
<evidence type="ECO:0000256" key="9">
    <source>
        <dbReference type="ARBA" id="ARBA00023167"/>
    </source>
</evidence>
<dbReference type="NCBIfam" id="NF003556">
    <property type="entry name" value="PRK05222.1"/>
    <property type="match status" value="1"/>
</dbReference>
<feature type="active site" description="Proton donor" evidence="10 13">
    <location>
        <position position="695"/>
    </location>
</feature>
<keyword evidence="17" id="KW-1185">Reference proteome</keyword>
<dbReference type="RefSeq" id="WP_093884462.1">
    <property type="nucleotide sequence ID" value="NZ_FOBS01000029.1"/>
</dbReference>
<comment type="cofactor">
    <cofactor evidence="10">
        <name>Zn(2+)</name>
        <dbReference type="ChEBI" id="CHEBI:29105"/>
    </cofactor>
    <text evidence="10">Binds 1 zinc ion per subunit.</text>
</comment>
<comment type="catalytic activity">
    <reaction evidence="10">
        <text>5-methyltetrahydropteroyltri-L-glutamate + L-homocysteine = tetrahydropteroyltri-L-glutamate + L-methionine</text>
        <dbReference type="Rhea" id="RHEA:21196"/>
        <dbReference type="ChEBI" id="CHEBI:57844"/>
        <dbReference type="ChEBI" id="CHEBI:58140"/>
        <dbReference type="ChEBI" id="CHEBI:58199"/>
        <dbReference type="ChEBI" id="CHEBI:58207"/>
        <dbReference type="EC" id="2.1.1.14"/>
    </reaction>
</comment>
<comment type="cofactor">
    <cofactor evidence="12">
        <name>Zn(2+)</name>
        <dbReference type="ChEBI" id="CHEBI:29105"/>
    </cofactor>
    <text evidence="12">Binds 2 Zn(2+) ions per subunit.</text>
</comment>
<evidence type="ECO:0000256" key="11">
    <source>
        <dbReference type="PIRSR" id="PIRSR000382-1"/>
    </source>
</evidence>
<feature type="binding site" evidence="10 11">
    <location>
        <position position="600"/>
    </location>
    <ligand>
        <name>L-homocysteine</name>
        <dbReference type="ChEBI" id="CHEBI:58199"/>
    </ligand>
</feature>
<dbReference type="Gene3D" id="3.20.20.210">
    <property type="match status" value="2"/>
</dbReference>
<keyword evidence="6 10" id="KW-0808">Transferase</keyword>
<comment type="function">
    <text evidence="1 10">Catalyzes the transfer of a methyl group from 5-methyltetrahydrofolate to homocysteine resulting in methionine formation.</text>
</comment>
<feature type="binding site" evidence="10">
    <location>
        <position position="113"/>
    </location>
    <ligand>
        <name>5-methyltetrahydropteroyltri-L-glutamate</name>
        <dbReference type="ChEBI" id="CHEBI:58207"/>
    </ligand>
</feature>
<evidence type="ECO:0000259" key="15">
    <source>
        <dbReference type="Pfam" id="PF08267"/>
    </source>
</evidence>
<evidence type="ECO:0000256" key="13">
    <source>
        <dbReference type="PIRSR" id="PIRSR000382-3"/>
    </source>
</evidence>
<reference evidence="16 17" key="1">
    <citation type="submission" date="2016-10" db="EMBL/GenBank/DDBJ databases">
        <authorList>
            <person name="de Groot N.N."/>
        </authorList>
    </citation>
    <scope>NUCLEOTIDE SEQUENCE [LARGE SCALE GENOMIC DNA]</scope>
    <source>
        <strain evidence="16 17">DSM 8423</strain>
    </source>
</reference>
<dbReference type="OrthoDB" id="244285at2"/>
<accession>A0A1H8A383</accession>
<feature type="binding site" evidence="12">
    <location>
        <position position="727"/>
    </location>
    <ligand>
        <name>Zn(2+)</name>
        <dbReference type="ChEBI" id="CHEBI:29105"/>
        <label>1</label>
        <note>catalytic</note>
    </ligand>
</feature>
<feature type="binding site" evidence="10">
    <location>
        <position position="644"/>
    </location>
    <ligand>
        <name>Zn(2+)</name>
        <dbReference type="ChEBI" id="CHEBI:29105"/>
        <note>catalytic</note>
    </ligand>
</feature>
<dbReference type="Pfam" id="PF01717">
    <property type="entry name" value="Meth_synt_2"/>
    <property type="match status" value="1"/>
</dbReference>
<dbReference type="GO" id="GO:0009086">
    <property type="term" value="P:methionine biosynthetic process"/>
    <property type="evidence" value="ECO:0007669"/>
    <property type="project" value="UniProtKB-UniRule"/>
</dbReference>
<feature type="binding site" evidence="10">
    <location>
        <position position="727"/>
    </location>
    <ligand>
        <name>Zn(2+)</name>
        <dbReference type="ChEBI" id="CHEBI:29105"/>
        <note>catalytic</note>
    </ligand>
</feature>
<feature type="binding site" evidence="11">
    <location>
        <position position="118"/>
    </location>
    <ligand>
        <name>5-methyltetrahydropteroyltri-L-glutamate</name>
        <dbReference type="ChEBI" id="CHEBI:58207"/>
    </ligand>
</feature>
<evidence type="ECO:0000259" key="14">
    <source>
        <dbReference type="Pfam" id="PF01717"/>
    </source>
</evidence>
<dbReference type="Pfam" id="PF08267">
    <property type="entry name" value="Meth_synt_1"/>
    <property type="match status" value="1"/>
</dbReference>
<dbReference type="PIRSF" id="PIRSF000382">
    <property type="entry name" value="MeTrfase_B12_ind"/>
    <property type="match status" value="1"/>
</dbReference>
<evidence type="ECO:0000256" key="4">
    <source>
        <dbReference type="ARBA" id="ARBA00022603"/>
    </source>
</evidence>
<dbReference type="Proteomes" id="UP000198744">
    <property type="component" value="Unassembled WGS sequence"/>
</dbReference>
<feature type="binding site" evidence="10 11">
    <location>
        <begin position="516"/>
        <end position="517"/>
    </location>
    <ligand>
        <name>5-methyltetrahydropteroyltri-L-glutamate</name>
        <dbReference type="ChEBI" id="CHEBI:58207"/>
    </ligand>
</feature>
<dbReference type="GO" id="GO:0032259">
    <property type="term" value="P:methylation"/>
    <property type="evidence" value="ECO:0007669"/>
    <property type="project" value="UniProtKB-KW"/>
</dbReference>
<evidence type="ECO:0000256" key="1">
    <source>
        <dbReference type="ARBA" id="ARBA00002777"/>
    </source>
</evidence>
<dbReference type="SUPFAM" id="SSF51726">
    <property type="entry name" value="UROD/MetE-like"/>
    <property type="match status" value="2"/>
</dbReference>
<feature type="binding site" evidence="10">
    <location>
        <position position="606"/>
    </location>
    <ligand>
        <name>5-methyltetrahydropteroyltri-L-glutamate</name>
        <dbReference type="ChEBI" id="CHEBI:58207"/>
    </ligand>
</feature>
<feature type="binding site" evidence="12">
    <location>
        <position position="642"/>
    </location>
    <ligand>
        <name>Zn(2+)</name>
        <dbReference type="ChEBI" id="CHEBI:29105"/>
        <label>1</label>
        <note>catalytic</note>
    </ligand>
</feature>
<feature type="binding site" evidence="10 11">
    <location>
        <position position="485"/>
    </location>
    <ligand>
        <name>L-methionine</name>
        <dbReference type="ChEBI" id="CHEBI:57844"/>
    </ligand>
</feature>
<feature type="domain" description="Cobalamin-independent methionine synthase MetE N-terminal" evidence="15">
    <location>
        <begin position="2"/>
        <end position="312"/>
    </location>
</feature>
<feature type="binding site" evidence="10 11">
    <location>
        <position position="600"/>
    </location>
    <ligand>
        <name>L-methionine</name>
        <dbReference type="ChEBI" id="CHEBI:57844"/>
    </ligand>
</feature>
<feature type="binding site" evidence="11">
    <location>
        <position position="18"/>
    </location>
    <ligand>
        <name>5-methyltetrahydropteroyltri-L-glutamate</name>
        <dbReference type="ChEBI" id="CHEBI:58207"/>
    </ligand>
</feature>
<dbReference type="GO" id="GO:0003871">
    <property type="term" value="F:5-methyltetrahydropteroyltriglutamate-homocysteine S-methyltransferase activity"/>
    <property type="evidence" value="ECO:0007669"/>
    <property type="project" value="UniProtKB-UniRule"/>
</dbReference>
<proteinExistence type="inferred from homology"/>
<feature type="binding site" evidence="10 11">
    <location>
        <position position="562"/>
    </location>
    <ligand>
        <name>5-methyltetrahydropteroyltri-L-glutamate</name>
        <dbReference type="ChEBI" id="CHEBI:58207"/>
    </ligand>
</feature>
<dbReference type="InterPro" id="IPR038071">
    <property type="entry name" value="UROD/MetE-like_sf"/>
</dbReference>
<dbReference type="InterPro" id="IPR002629">
    <property type="entry name" value="Met_Synth_C/arc"/>
</dbReference>
<dbReference type="GO" id="GO:0008270">
    <property type="term" value="F:zinc ion binding"/>
    <property type="evidence" value="ECO:0007669"/>
    <property type="project" value="InterPro"/>
</dbReference>
<keyword evidence="4 10" id="KW-0489">Methyltransferase</keyword>
<dbReference type="STRING" id="43775.SAMN04489760_12926"/>
<evidence type="ECO:0000256" key="5">
    <source>
        <dbReference type="ARBA" id="ARBA00022605"/>
    </source>
</evidence>
<dbReference type="NCBIfam" id="TIGR01371">
    <property type="entry name" value="met_syn_B12ind"/>
    <property type="match status" value="1"/>
</dbReference>
<feature type="binding site" evidence="10">
    <location>
        <position position="642"/>
    </location>
    <ligand>
        <name>Zn(2+)</name>
        <dbReference type="ChEBI" id="CHEBI:29105"/>
        <note>catalytic</note>
    </ligand>
</feature>
<feature type="binding site" evidence="10">
    <location>
        <begin position="15"/>
        <end position="18"/>
    </location>
    <ligand>
        <name>5-methyltetrahydropteroyltri-L-glutamate</name>
        <dbReference type="ChEBI" id="CHEBI:58207"/>
    </ligand>
</feature>
<dbReference type="UniPathway" id="UPA00051">
    <property type="reaction ID" value="UER00082"/>
</dbReference>
<dbReference type="HAMAP" id="MF_00172">
    <property type="entry name" value="Meth_synth"/>
    <property type="match status" value="1"/>
</dbReference>
<dbReference type="EMBL" id="FOBS01000029">
    <property type="protein sequence ID" value="SEM64239.1"/>
    <property type="molecule type" value="Genomic_DNA"/>
</dbReference>
<evidence type="ECO:0000256" key="2">
    <source>
        <dbReference type="ARBA" id="ARBA00004681"/>
    </source>
</evidence>
<dbReference type="AlphaFoldDB" id="A0A1H8A383"/>
<organism evidence="16 17">
    <name type="scientific">Syntrophus gentianae</name>
    <dbReference type="NCBI Taxonomy" id="43775"/>
    <lineage>
        <taxon>Bacteria</taxon>
        <taxon>Pseudomonadati</taxon>
        <taxon>Thermodesulfobacteriota</taxon>
        <taxon>Syntrophia</taxon>
        <taxon>Syntrophales</taxon>
        <taxon>Syntrophaceae</taxon>
        <taxon>Syntrophus</taxon>
    </lineage>
</organism>
<feature type="binding site" evidence="12">
    <location>
        <position position="644"/>
    </location>
    <ligand>
        <name>Zn(2+)</name>
        <dbReference type="ChEBI" id="CHEBI:29105"/>
        <label>1</label>
        <note>catalytic</note>
    </ligand>
</feature>
<feature type="domain" description="Cobalamin-independent methionine synthase MetE C-terminal/archaeal" evidence="14">
    <location>
        <begin position="427"/>
        <end position="749"/>
    </location>
</feature>
<feature type="binding site" evidence="10">
    <location>
        <position position="666"/>
    </location>
    <ligand>
        <name>Zn(2+)</name>
        <dbReference type="ChEBI" id="CHEBI:29105"/>
        <note>catalytic</note>
    </ligand>
</feature>
<name>A0A1H8A383_9BACT</name>